<evidence type="ECO:0000313" key="1">
    <source>
        <dbReference type="EMBL" id="GJM92122.1"/>
    </source>
</evidence>
<name>A0AAV5C1Q3_ELECO</name>
<dbReference type="Proteomes" id="UP001054889">
    <property type="component" value="Unassembled WGS sequence"/>
</dbReference>
<gene>
    <name evidence="1" type="primary">ga08553</name>
    <name evidence="1" type="ORF">PR202_ga08553</name>
</gene>
<dbReference type="AlphaFoldDB" id="A0AAV5C1Q3"/>
<reference evidence="1" key="1">
    <citation type="journal article" date="2018" name="DNA Res.">
        <title>Multiple hybrid de novo genome assembly of finger millet, an orphan allotetraploid crop.</title>
        <authorList>
            <person name="Hatakeyama M."/>
            <person name="Aluri S."/>
            <person name="Balachadran M.T."/>
            <person name="Sivarajan S.R."/>
            <person name="Patrignani A."/>
            <person name="Gruter S."/>
            <person name="Poveda L."/>
            <person name="Shimizu-Inatsugi R."/>
            <person name="Baeten J."/>
            <person name="Francoijs K.J."/>
            <person name="Nataraja K.N."/>
            <person name="Reddy Y.A.N."/>
            <person name="Phadnis S."/>
            <person name="Ravikumar R.L."/>
            <person name="Schlapbach R."/>
            <person name="Sreeman S.M."/>
            <person name="Shimizu K.K."/>
        </authorList>
    </citation>
    <scope>NUCLEOTIDE SEQUENCE</scope>
</reference>
<accession>A0AAV5C1Q3</accession>
<evidence type="ECO:0000313" key="2">
    <source>
        <dbReference type="Proteomes" id="UP001054889"/>
    </source>
</evidence>
<sequence>MLRGPCHGFGNSQPTMSYHRATIEQQVKKVAERPACHGTAMQYNNNHSQLAHHGGGAEYNHVYEVYEEEYETCEETYEVHESSFEEEEVVTARWASAVRRGC</sequence>
<dbReference type="EMBL" id="BQKI01000004">
    <property type="protein sequence ID" value="GJM92122.1"/>
    <property type="molecule type" value="Genomic_DNA"/>
</dbReference>
<proteinExistence type="predicted"/>
<protein>
    <submittedName>
        <fullName evidence="1">Uncharacterized protein</fullName>
    </submittedName>
</protein>
<organism evidence="1 2">
    <name type="scientific">Eleusine coracana subsp. coracana</name>
    <dbReference type="NCBI Taxonomy" id="191504"/>
    <lineage>
        <taxon>Eukaryota</taxon>
        <taxon>Viridiplantae</taxon>
        <taxon>Streptophyta</taxon>
        <taxon>Embryophyta</taxon>
        <taxon>Tracheophyta</taxon>
        <taxon>Spermatophyta</taxon>
        <taxon>Magnoliopsida</taxon>
        <taxon>Liliopsida</taxon>
        <taxon>Poales</taxon>
        <taxon>Poaceae</taxon>
        <taxon>PACMAD clade</taxon>
        <taxon>Chloridoideae</taxon>
        <taxon>Cynodonteae</taxon>
        <taxon>Eleusininae</taxon>
        <taxon>Eleusine</taxon>
    </lineage>
</organism>
<comment type="caution">
    <text evidence="1">The sequence shown here is derived from an EMBL/GenBank/DDBJ whole genome shotgun (WGS) entry which is preliminary data.</text>
</comment>
<keyword evidence="2" id="KW-1185">Reference proteome</keyword>
<reference evidence="1" key="2">
    <citation type="submission" date="2021-12" db="EMBL/GenBank/DDBJ databases">
        <title>Resequencing data analysis of finger millet.</title>
        <authorList>
            <person name="Hatakeyama M."/>
            <person name="Aluri S."/>
            <person name="Balachadran M.T."/>
            <person name="Sivarajan S.R."/>
            <person name="Poveda L."/>
            <person name="Shimizu-Inatsugi R."/>
            <person name="Schlapbach R."/>
            <person name="Sreeman S.M."/>
            <person name="Shimizu K.K."/>
        </authorList>
    </citation>
    <scope>NUCLEOTIDE SEQUENCE</scope>
</reference>